<dbReference type="Proteomes" id="UP001238334">
    <property type="component" value="Chromosome"/>
</dbReference>
<sequence>MKTKTKLTVLRTVYPPISSSFASALKNDKEVERQLRLSDFYMIGARPEARLRNFEMTESGETLKFDFMIRERPAVPVMIKPHELPGVASHAGEGFLLEIDSAGAGFRFWSDKPHAPGSEVLEWFSTESLLWNAVRGRSGIYGLENSRALSTFDLLYIGIAKKGDSFDRLIKKGHEKRMEILSSEYPLTPGARVSDEVTLFLFTADPLIMTTISDADDVDDELLTGTYDGKRIVADAEKAFVRLLEPQYNKVIFKKYPKGTDGLYGQGFARYVYVIGEEMAFVTPNGTICGGVDVSGLPTNAADAILVEGEDVRLLKAGMHFPAGDPAGIADATGA</sequence>
<evidence type="ECO:0000313" key="1">
    <source>
        <dbReference type="EMBL" id="WIY23771.1"/>
    </source>
</evidence>
<name>A0A9Y2KV77_9RHOB</name>
<dbReference type="KEGG" id="ppso:QPJ95_14085"/>
<reference evidence="1 2" key="1">
    <citation type="submission" date="2023-06" db="EMBL/GenBank/DDBJ databases">
        <title>Parasedimentitalea psychrophila sp. nov., a psychrophilic bacterium isolated from deep-sea sediment.</title>
        <authorList>
            <person name="Li A."/>
        </authorList>
    </citation>
    <scope>NUCLEOTIDE SEQUENCE [LARGE SCALE GENOMIC DNA]</scope>
    <source>
        <strain evidence="1 2">QS115</strain>
    </source>
</reference>
<accession>A0A9Y2KV77</accession>
<protein>
    <submittedName>
        <fullName evidence="1">Uncharacterized protein</fullName>
    </submittedName>
</protein>
<dbReference type="RefSeq" id="WP_270920385.1">
    <property type="nucleotide sequence ID" value="NZ_CP127247.1"/>
</dbReference>
<gene>
    <name evidence="1" type="ORF">QPJ95_14085</name>
</gene>
<organism evidence="1 2">
    <name type="scientific">Parasedimentitalea psychrophila</name>
    <dbReference type="NCBI Taxonomy" id="2997337"/>
    <lineage>
        <taxon>Bacteria</taxon>
        <taxon>Pseudomonadati</taxon>
        <taxon>Pseudomonadota</taxon>
        <taxon>Alphaproteobacteria</taxon>
        <taxon>Rhodobacterales</taxon>
        <taxon>Paracoccaceae</taxon>
        <taxon>Parasedimentitalea</taxon>
    </lineage>
</organism>
<keyword evidence="2" id="KW-1185">Reference proteome</keyword>
<dbReference type="AlphaFoldDB" id="A0A9Y2KV77"/>
<proteinExistence type="predicted"/>
<dbReference type="EMBL" id="CP127247">
    <property type="protein sequence ID" value="WIY23771.1"/>
    <property type="molecule type" value="Genomic_DNA"/>
</dbReference>
<evidence type="ECO:0000313" key="2">
    <source>
        <dbReference type="Proteomes" id="UP001238334"/>
    </source>
</evidence>